<sequence>MNEVRPEVTYCVASNVLAYTWTYRVQSILLSSVVVASIGTRSNTHFIHIFSGNSPCHPPMPYRAVTLTLLASRYDTRMHLFTFWNR</sequence>
<keyword evidence="2" id="KW-1185">Reference proteome</keyword>
<accession>A0A0D0BPB1</accession>
<dbReference type="InParanoid" id="A0A0D0BPB1"/>
<evidence type="ECO:0000313" key="2">
    <source>
        <dbReference type="Proteomes" id="UP000054485"/>
    </source>
</evidence>
<dbReference type="AlphaFoldDB" id="A0A0D0BPB1"/>
<protein>
    <submittedName>
        <fullName evidence="1">Uncharacterized protein</fullName>
    </submittedName>
</protein>
<organism evidence="1 2">
    <name type="scientific">Suillus luteus UH-Slu-Lm8-n1</name>
    <dbReference type="NCBI Taxonomy" id="930992"/>
    <lineage>
        <taxon>Eukaryota</taxon>
        <taxon>Fungi</taxon>
        <taxon>Dikarya</taxon>
        <taxon>Basidiomycota</taxon>
        <taxon>Agaricomycotina</taxon>
        <taxon>Agaricomycetes</taxon>
        <taxon>Agaricomycetidae</taxon>
        <taxon>Boletales</taxon>
        <taxon>Suillineae</taxon>
        <taxon>Suillaceae</taxon>
        <taxon>Suillus</taxon>
    </lineage>
</organism>
<dbReference type="EMBL" id="KN835146">
    <property type="protein sequence ID" value="KIK47567.1"/>
    <property type="molecule type" value="Genomic_DNA"/>
</dbReference>
<name>A0A0D0BPB1_9AGAM</name>
<reference evidence="1 2" key="1">
    <citation type="submission" date="2014-04" db="EMBL/GenBank/DDBJ databases">
        <authorList>
            <consortium name="DOE Joint Genome Institute"/>
            <person name="Kuo A."/>
            <person name="Ruytinx J."/>
            <person name="Rineau F."/>
            <person name="Colpaert J."/>
            <person name="Kohler A."/>
            <person name="Nagy L.G."/>
            <person name="Floudas D."/>
            <person name="Copeland A."/>
            <person name="Barry K.W."/>
            <person name="Cichocki N."/>
            <person name="Veneault-Fourrey C."/>
            <person name="LaButti K."/>
            <person name="Lindquist E.A."/>
            <person name="Lipzen A."/>
            <person name="Lundell T."/>
            <person name="Morin E."/>
            <person name="Murat C."/>
            <person name="Sun H."/>
            <person name="Tunlid A."/>
            <person name="Henrissat B."/>
            <person name="Grigoriev I.V."/>
            <person name="Hibbett D.S."/>
            <person name="Martin F."/>
            <person name="Nordberg H.P."/>
            <person name="Cantor M.N."/>
            <person name="Hua S.X."/>
        </authorList>
    </citation>
    <scope>NUCLEOTIDE SEQUENCE [LARGE SCALE GENOMIC DNA]</scope>
    <source>
        <strain evidence="1 2">UH-Slu-Lm8-n1</strain>
    </source>
</reference>
<gene>
    <name evidence="1" type="ORF">CY34DRAFT_799305</name>
</gene>
<evidence type="ECO:0000313" key="1">
    <source>
        <dbReference type="EMBL" id="KIK47567.1"/>
    </source>
</evidence>
<reference evidence="2" key="2">
    <citation type="submission" date="2015-01" db="EMBL/GenBank/DDBJ databases">
        <title>Evolutionary Origins and Diversification of the Mycorrhizal Mutualists.</title>
        <authorList>
            <consortium name="DOE Joint Genome Institute"/>
            <consortium name="Mycorrhizal Genomics Consortium"/>
            <person name="Kohler A."/>
            <person name="Kuo A."/>
            <person name="Nagy L.G."/>
            <person name="Floudas D."/>
            <person name="Copeland A."/>
            <person name="Barry K.W."/>
            <person name="Cichocki N."/>
            <person name="Veneault-Fourrey C."/>
            <person name="LaButti K."/>
            <person name="Lindquist E.A."/>
            <person name="Lipzen A."/>
            <person name="Lundell T."/>
            <person name="Morin E."/>
            <person name="Murat C."/>
            <person name="Riley R."/>
            <person name="Ohm R."/>
            <person name="Sun H."/>
            <person name="Tunlid A."/>
            <person name="Henrissat B."/>
            <person name="Grigoriev I.V."/>
            <person name="Hibbett D.S."/>
            <person name="Martin F."/>
        </authorList>
    </citation>
    <scope>NUCLEOTIDE SEQUENCE [LARGE SCALE GENOMIC DNA]</scope>
    <source>
        <strain evidence="2">UH-Slu-Lm8-n1</strain>
    </source>
</reference>
<dbReference type="Proteomes" id="UP000054485">
    <property type="component" value="Unassembled WGS sequence"/>
</dbReference>
<proteinExistence type="predicted"/>
<dbReference type="HOGENOM" id="CLU_2499362_0_0_1"/>